<accession>A0AAV7VVD0</accession>
<dbReference type="EMBL" id="JANPWB010000002">
    <property type="protein sequence ID" value="KAJ1204764.1"/>
    <property type="molecule type" value="Genomic_DNA"/>
</dbReference>
<proteinExistence type="predicted"/>
<sequence length="100" mass="11101">AVILPVMDDMHEECDRGFIQTLVLLDLLEAFDTVEHNLLVDCIEAAWPGAHLDHHLSKGSFSICLPDHVQIIPSPPRLWSFSTHGGSSSPHISSIYIFVL</sequence>
<reference evidence="1" key="1">
    <citation type="journal article" date="2022" name="bioRxiv">
        <title>Sequencing and chromosome-scale assembly of the giantPleurodeles waltlgenome.</title>
        <authorList>
            <person name="Brown T."/>
            <person name="Elewa A."/>
            <person name="Iarovenko S."/>
            <person name="Subramanian E."/>
            <person name="Araus A.J."/>
            <person name="Petzold A."/>
            <person name="Susuki M."/>
            <person name="Suzuki K.-i.T."/>
            <person name="Hayashi T."/>
            <person name="Toyoda A."/>
            <person name="Oliveira C."/>
            <person name="Osipova E."/>
            <person name="Leigh N.D."/>
            <person name="Simon A."/>
            <person name="Yun M.H."/>
        </authorList>
    </citation>
    <scope>NUCLEOTIDE SEQUENCE</scope>
    <source>
        <strain evidence="1">20211129_DDA</strain>
        <tissue evidence="1">Liver</tissue>
    </source>
</reference>
<dbReference type="AlphaFoldDB" id="A0AAV7VVD0"/>
<evidence type="ECO:0000313" key="1">
    <source>
        <dbReference type="EMBL" id="KAJ1204764.1"/>
    </source>
</evidence>
<organism evidence="1 2">
    <name type="scientific">Pleurodeles waltl</name>
    <name type="common">Iberian ribbed newt</name>
    <dbReference type="NCBI Taxonomy" id="8319"/>
    <lineage>
        <taxon>Eukaryota</taxon>
        <taxon>Metazoa</taxon>
        <taxon>Chordata</taxon>
        <taxon>Craniata</taxon>
        <taxon>Vertebrata</taxon>
        <taxon>Euteleostomi</taxon>
        <taxon>Amphibia</taxon>
        <taxon>Batrachia</taxon>
        <taxon>Caudata</taxon>
        <taxon>Salamandroidea</taxon>
        <taxon>Salamandridae</taxon>
        <taxon>Pleurodelinae</taxon>
        <taxon>Pleurodeles</taxon>
    </lineage>
</organism>
<evidence type="ECO:0000313" key="2">
    <source>
        <dbReference type="Proteomes" id="UP001066276"/>
    </source>
</evidence>
<keyword evidence="2" id="KW-1185">Reference proteome</keyword>
<gene>
    <name evidence="1" type="ORF">NDU88_000202</name>
</gene>
<dbReference type="Proteomes" id="UP001066276">
    <property type="component" value="Chromosome 1_2"/>
</dbReference>
<name>A0AAV7VVD0_PLEWA</name>
<protein>
    <recommendedName>
        <fullName evidence="3">Reverse transcriptase domain-containing protein</fullName>
    </recommendedName>
</protein>
<feature type="non-terminal residue" evidence="1">
    <location>
        <position position="100"/>
    </location>
</feature>
<feature type="non-terminal residue" evidence="1">
    <location>
        <position position="1"/>
    </location>
</feature>
<comment type="caution">
    <text evidence="1">The sequence shown here is derived from an EMBL/GenBank/DDBJ whole genome shotgun (WGS) entry which is preliminary data.</text>
</comment>
<evidence type="ECO:0008006" key="3">
    <source>
        <dbReference type="Google" id="ProtNLM"/>
    </source>
</evidence>